<accession>A0A5M6ZKP7</accession>
<evidence type="ECO:0000313" key="3">
    <source>
        <dbReference type="EMBL" id="KAA5805406.1"/>
    </source>
</evidence>
<organism evidence="3 4">
    <name type="scientific">Alkalicaulis satelles</name>
    <dbReference type="NCBI Taxonomy" id="2609175"/>
    <lineage>
        <taxon>Bacteria</taxon>
        <taxon>Pseudomonadati</taxon>
        <taxon>Pseudomonadota</taxon>
        <taxon>Alphaproteobacteria</taxon>
        <taxon>Maricaulales</taxon>
        <taxon>Maricaulaceae</taxon>
        <taxon>Alkalicaulis</taxon>
    </lineage>
</organism>
<feature type="region of interest" description="Disordered" evidence="2">
    <location>
        <begin position="108"/>
        <end position="138"/>
    </location>
</feature>
<reference evidence="3 4" key="1">
    <citation type="submission" date="2019-09" db="EMBL/GenBank/DDBJ databases">
        <authorList>
            <person name="Kevbrin V."/>
            <person name="Grouzdev D.S."/>
        </authorList>
    </citation>
    <scope>NUCLEOTIDE SEQUENCE [LARGE SCALE GENOMIC DNA]</scope>
    <source>
        <strain evidence="3 4">G-192</strain>
    </source>
</reference>
<dbReference type="Pfam" id="PF04519">
    <property type="entry name" value="Bactofilin"/>
    <property type="match status" value="1"/>
</dbReference>
<dbReference type="InterPro" id="IPR007607">
    <property type="entry name" value="BacA/B"/>
</dbReference>
<evidence type="ECO:0000256" key="1">
    <source>
        <dbReference type="ARBA" id="ARBA00044755"/>
    </source>
</evidence>
<dbReference type="EMBL" id="VWOJ01000001">
    <property type="protein sequence ID" value="KAA5805406.1"/>
    <property type="molecule type" value="Genomic_DNA"/>
</dbReference>
<comment type="similarity">
    <text evidence="1">Belongs to the bactofilin family.</text>
</comment>
<name>A0A5M6ZKP7_9PROT</name>
<dbReference type="PANTHER" id="PTHR35024:SF4">
    <property type="entry name" value="POLYMER-FORMING CYTOSKELETAL PROTEIN"/>
    <property type="match status" value="1"/>
</dbReference>
<proteinExistence type="inferred from homology"/>
<dbReference type="Proteomes" id="UP000325122">
    <property type="component" value="Unassembled WGS sequence"/>
</dbReference>
<evidence type="ECO:0000256" key="2">
    <source>
        <dbReference type="SAM" id="MobiDB-lite"/>
    </source>
</evidence>
<keyword evidence="4" id="KW-1185">Reference proteome</keyword>
<evidence type="ECO:0000313" key="4">
    <source>
        <dbReference type="Proteomes" id="UP000325122"/>
    </source>
</evidence>
<sequence>MNTKTPLSIIAADARIVGAVTSTGEVQVEGRVEGELRAEALVISREGRVKGTVHAGSAVIHGCAEDTLYVRELRLMPGSRLVGDVNYQTLMIEGGAILDGLCRPQARTAPAGSISQMDGSKRPDSAQTSNNPPQWPFR</sequence>
<protein>
    <submittedName>
        <fullName evidence="3">Polymer-forming cytoskeletal protein</fullName>
    </submittedName>
</protein>
<gene>
    <name evidence="3" type="ORF">F1654_05355</name>
</gene>
<dbReference type="AlphaFoldDB" id="A0A5M6ZKP7"/>
<dbReference type="PANTHER" id="PTHR35024">
    <property type="entry name" value="HYPOTHETICAL CYTOSOLIC PROTEIN"/>
    <property type="match status" value="1"/>
</dbReference>
<comment type="caution">
    <text evidence="3">The sequence shown here is derived from an EMBL/GenBank/DDBJ whole genome shotgun (WGS) entry which is preliminary data.</text>
</comment>
<dbReference type="RefSeq" id="WP_150022438.1">
    <property type="nucleotide sequence ID" value="NZ_VWOJ01000001.1"/>
</dbReference>